<evidence type="ECO:0000256" key="1">
    <source>
        <dbReference type="SAM" id="Phobius"/>
    </source>
</evidence>
<keyword evidence="3" id="KW-1185">Reference proteome</keyword>
<sequence length="217" mass="23995">MTDAVEWATMKASEGVMSGQINEHWLFCIPVQVGPATEYARSVRHWYAFIILLQAAQVVAQLIIKTDLLQSVLMAVSVLLGLYGWYQDLNITWVCLWGLISVVLGVMAIISELIPAITGVLSFDIFGLLLIISVPLVYFLAAAFSWHLYNDYAADHGRAASSFDPFAKYSKYDPLAKVPMSDSIMDQTADRLFDSHTPGAFSYGAAETRRERGGICC</sequence>
<keyword evidence="1" id="KW-0812">Transmembrane</keyword>
<comment type="caution">
    <text evidence="2">The sequence shown here is derived from an EMBL/GenBank/DDBJ whole genome shotgun (WGS) entry which is preliminary data.</text>
</comment>
<proteinExistence type="predicted"/>
<feature type="transmembrane region" description="Helical" evidence="1">
    <location>
        <begin position="68"/>
        <end position="85"/>
    </location>
</feature>
<protein>
    <submittedName>
        <fullName evidence="2">Uncharacterized protein</fullName>
    </submittedName>
</protein>
<reference evidence="2 3" key="1">
    <citation type="submission" date="2024-02" db="EMBL/GenBank/DDBJ databases">
        <authorList>
            <person name="Chen Y."/>
            <person name="Shah S."/>
            <person name="Dougan E. K."/>
            <person name="Thang M."/>
            <person name="Chan C."/>
        </authorList>
    </citation>
    <scope>NUCLEOTIDE SEQUENCE [LARGE SCALE GENOMIC DNA]</scope>
</reference>
<evidence type="ECO:0000313" key="2">
    <source>
        <dbReference type="EMBL" id="CAK9117907.1"/>
    </source>
</evidence>
<gene>
    <name evidence="2" type="ORF">CCMP2556_LOCUS55127</name>
</gene>
<accession>A0ABP0SZN9</accession>
<dbReference type="Proteomes" id="UP001642484">
    <property type="component" value="Unassembled WGS sequence"/>
</dbReference>
<dbReference type="EMBL" id="CAXAMN010028850">
    <property type="protein sequence ID" value="CAK9117907.1"/>
    <property type="molecule type" value="Genomic_DNA"/>
</dbReference>
<keyword evidence="1" id="KW-0472">Membrane</keyword>
<feature type="transmembrane region" description="Helical" evidence="1">
    <location>
        <begin position="126"/>
        <end position="149"/>
    </location>
</feature>
<name>A0ABP0SZN9_9DINO</name>
<feature type="transmembrane region" description="Helical" evidence="1">
    <location>
        <begin position="45"/>
        <end position="63"/>
    </location>
</feature>
<feature type="transmembrane region" description="Helical" evidence="1">
    <location>
        <begin position="91"/>
        <end position="114"/>
    </location>
</feature>
<organism evidence="2 3">
    <name type="scientific">Durusdinium trenchii</name>
    <dbReference type="NCBI Taxonomy" id="1381693"/>
    <lineage>
        <taxon>Eukaryota</taxon>
        <taxon>Sar</taxon>
        <taxon>Alveolata</taxon>
        <taxon>Dinophyceae</taxon>
        <taxon>Suessiales</taxon>
        <taxon>Symbiodiniaceae</taxon>
        <taxon>Durusdinium</taxon>
    </lineage>
</organism>
<keyword evidence="1" id="KW-1133">Transmembrane helix</keyword>
<evidence type="ECO:0000313" key="3">
    <source>
        <dbReference type="Proteomes" id="UP001642484"/>
    </source>
</evidence>